<dbReference type="InterPro" id="IPR018914">
    <property type="entry name" value="DUF2480"/>
</dbReference>
<dbReference type="AlphaFoldDB" id="A0AAE3IKG4"/>
<sequence length="169" mass="19231">MSNEIINRVAESGIITIDLEDFYPRHPIAALDIKQFLFMDMLLKEKDFRQHMKQFDWQQFTGVDVAVFCSTDAIIPRWAYMLIAINLQPVARSIFAGTKEAFAEKILLKNLEADLHAPDYIDKRVVVKGCGDKDVSAAAYTKITTMLLPYVKSLMYGEACSSVPLYKKK</sequence>
<evidence type="ECO:0000313" key="1">
    <source>
        <dbReference type="EMBL" id="MCU7693319.1"/>
    </source>
</evidence>
<dbReference type="Proteomes" id="UP001209317">
    <property type="component" value="Unassembled WGS sequence"/>
</dbReference>
<protein>
    <submittedName>
        <fullName evidence="1">DUF2480 family protein</fullName>
    </submittedName>
</protein>
<organism evidence="1 2">
    <name type="scientific">Haoranjiania flava</name>
    <dbReference type="NCBI Taxonomy" id="1856322"/>
    <lineage>
        <taxon>Bacteria</taxon>
        <taxon>Pseudomonadati</taxon>
        <taxon>Bacteroidota</taxon>
        <taxon>Chitinophagia</taxon>
        <taxon>Chitinophagales</taxon>
        <taxon>Chitinophagaceae</taxon>
        <taxon>Haoranjiania</taxon>
    </lineage>
</organism>
<dbReference type="EMBL" id="JAOTPL010000002">
    <property type="protein sequence ID" value="MCU7693319.1"/>
    <property type="molecule type" value="Genomic_DNA"/>
</dbReference>
<name>A0AAE3IKG4_9BACT</name>
<keyword evidence="2" id="KW-1185">Reference proteome</keyword>
<dbReference type="Pfam" id="PF10652">
    <property type="entry name" value="DUF2480"/>
    <property type="match status" value="1"/>
</dbReference>
<comment type="caution">
    <text evidence="1">The sequence shown here is derived from an EMBL/GenBank/DDBJ whole genome shotgun (WGS) entry which is preliminary data.</text>
</comment>
<accession>A0AAE3IKG4</accession>
<reference evidence="1" key="1">
    <citation type="submission" date="2022-10" db="EMBL/GenBank/DDBJ databases">
        <authorList>
            <person name="Kim H.S."/>
            <person name="Kim J.-S."/>
            <person name="Suh M.K."/>
            <person name="Eom M.K."/>
            <person name="Lee J.-S."/>
        </authorList>
    </citation>
    <scope>NUCLEOTIDE SEQUENCE</scope>
    <source>
        <strain evidence="1">LIP-5</strain>
    </source>
</reference>
<dbReference type="RefSeq" id="WP_263036805.1">
    <property type="nucleotide sequence ID" value="NZ_JAOTPL010000002.1"/>
</dbReference>
<proteinExistence type="predicted"/>
<evidence type="ECO:0000313" key="2">
    <source>
        <dbReference type="Proteomes" id="UP001209317"/>
    </source>
</evidence>
<gene>
    <name evidence="1" type="ORF">OD355_02175</name>
</gene>